<dbReference type="RefSeq" id="WP_060346295.1">
    <property type="nucleotide sequence ID" value="NZ_LPLZ01000017.1"/>
</dbReference>
<keyword evidence="3" id="KW-0230">DNA invertase</keyword>
<evidence type="ECO:0000256" key="6">
    <source>
        <dbReference type="PIRSR" id="PIRSR606118-50"/>
    </source>
</evidence>
<accession>A0A119VP06</accession>
<dbReference type="GO" id="GO:0000150">
    <property type="term" value="F:DNA strand exchange activity"/>
    <property type="evidence" value="ECO:0007669"/>
    <property type="project" value="UniProtKB-KW"/>
</dbReference>
<dbReference type="FunFam" id="3.40.50.1390:FF:000001">
    <property type="entry name" value="DNA recombinase"/>
    <property type="match status" value="1"/>
</dbReference>
<dbReference type="PANTHER" id="PTHR30461:SF2">
    <property type="entry name" value="SERINE RECOMBINASE PINE-RELATED"/>
    <property type="match status" value="1"/>
</dbReference>
<dbReference type="PROSITE" id="PS51736">
    <property type="entry name" value="RECOMBINASES_3"/>
    <property type="match status" value="1"/>
</dbReference>
<evidence type="ECO:0000313" key="10">
    <source>
        <dbReference type="EMBL" id="KWN22038.1"/>
    </source>
</evidence>
<dbReference type="GO" id="GO:0003677">
    <property type="term" value="F:DNA binding"/>
    <property type="evidence" value="ECO:0007669"/>
    <property type="project" value="UniProtKB-KW"/>
</dbReference>
<evidence type="ECO:0000256" key="4">
    <source>
        <dbReference type="ARBA" id="ARBA00023125"/>
    </source>
</evidence>
<dbReference type="InterPro" id="IPR036162">
    <property type="entry name" value="Resolvase-like_N_sf"/>
</dbReference>
<dbReference type="PROSITE" id="PS00398">
    <property type="entry name" value="RECOMBINASES_2"/>
    <property type="match status" value="1"/>
</dbReference>
<keyword evidence="4" id="KW-0238">DNA-binding</keyword>
<evidence type="ECO:0000256" key="3">
    <source>
        <dbReference type="ARBA" id="ARBA00023100"/>
    </source>
</evidence>
<evidence type="ECO:0000256" key="8">
    <source>
        <dbReference type="SAM" id="MobiDB-lite"/>
    </source>
</evidence>
<dbReference type="InterPro" id="IPR006118">
    <property type="entry name" value="Recombinase_CS"/>
</dbReference>
<reference evidence="10 11" key="1">
    <citation type="submission" date="2015-11" db="EMBL/GenBank/DDBJ databases">
        <title>Expanding the genomic diversity of Burkholderia species for the development of highly accurate diagnostics.</title>
        <authorList>
            <person name="Sahl J."/>
            <person name="Keim P."/>
            <person name="Wagner D."/>
        </authorList>
    </citation>
    <scope>NUCLEOTIDE SEQUENCE [LARGE SCALE GENOMIC DNA]</scope>
    <source>
        <strain evidence="10 11">MSMB793WGS</strain>
    </source>
</reference>
<evidence type="ECO:0000256" key="1">
    <source>
        <dbReference type="ARBA" id="ARBA00009913"/>
    </source>
</evidence>
<dbReference type="EMBL" id="LPLZ01000017">
    <property type="protein sequence ID" value="KWN22038.1"/>
    <property type="molecule type" value="Genomic_DNA"/>
</dbReference>
<dbReference type="PANTHER" id="PTHR30461">
    <property type="entry name" value="DNA-INVERTASE FROM LAMBDOID PROPHAGE"/>
    <property type="match status" value="1"/>
</dbReference>
<evidence type="ECO:0000256" key="7">
    <source>
        <dbReference type="PROSITE-ProRule" id="PRU10137"/>
    </source>
</evidence>
<organism evidence="10 11">
    <name type="scientific">Burkholderia territorii</name>
    <dbReference type="NCBI Taxonomy" id="1503055"/>
    <lineage>
        <taxon>Bacteria</taxon>
        <taxon>Pseudomonadati</taxon>
        <taxon>Pseudomonadota</taxon>
        <taxon>Betaproteobacteria</taxon>
        <taxon>Burkholderiales</taxon>
        <taxon>Burkholderiaceae</taxon>
        <taxon>Burkholderia</taxon>
        <taxon>Burkholderia cepacia complex</taxon>
    </lineage>
</organism>
<evidence type="ECO:0000256" key="2">
    <source>
        <dbReference type="ARBA" id="ARBA00022908"/>
    </source>
</evidence>
<dbReference type="InterPro" id="IPR006119">
    <property type="entry name" value="Resolv_N"/>
</dbReference>
<protein>
    <recommendedName>
        <fullName evidence="9">Resolvase/invertase-type recombinase catalytic domain-containing protein</fullName>
    </recommendedName>
</protein>
<name>A0A119VP06_9BURK</name>
<dbReference type="InterPro" id="IPR050639">
    <property type="entry name" value="SSR_resolvase"/>
</dbReference>
<feature type="active site" description="O-(5'-phospho-DNA)-serine intermediate" evidence="6 7">
    <location>
        <position position="7"/>
    </location>
</feature>
<comment type="caution">
    <text evidence="10">The sequence shown here is derived from an EMBL/GenBank/DDBJ whole genome shotgun (WGS) entry which is preliminary data.</text>
</comment>
<dbReference type="PROSITE" id="PS00397">
    <property type="entry name" value="RECOMBINASES_1"/>
    <property type="match status" value="1"/>
</dbReference>
<dbReference type="CDD" id="cd03768">
    <property type="entry name" value="SR_ResInv"/>
    <property type="match status" value="1"/>
</dbReference>
<comment type="similarity">
    <text evidence="1">Belongs to the site-specific recombinase resolvase family.</text>
</comment>
<evidence type="ECO:0000313" key="11">
    <source>
        <dbReference type="Proteomes" id="UP000068016"/>
    </source>
</evidence>
<dbReference type="GO" id="GO:0015074">
    <property type="term" value="P:DNA integration"/>
    <property type="evidence" value="ECO:0007669"/>
    <property type="project" value="UniProtKB-KW"/>
</dbReference>
<dbReference type="Proteomes" id="UP000068016">
    <property type="component" value="Unassembled WGS sequence"/>
</dbReference>
<keyword evidence="5" id="KW-0233">DNA recombination</keyword>
<keyword evidence="2" id="KW-0229">DNA integration</keyword>
<evidence type="ECO:0000256" key="5">
    <source>
        <dbReference type="ARBA" id="ARBA00023172"/>
    </source>
</evidence>
<feature type="domain" description="Resolvase/invertase-type recombinase catalytic" evidence="9">
    <location>
        <begin position="1"/>
        <end position="133"/>
    </location>
</feature>
<dbReference type="Pfam" id="PF00239">
    <property type="entry name" value="Resolvase"/>
    <property type="match status" value="1"/>
</dbReference>
<dbReference type="SMART" id="SM00857">
    <property type="entry name" value="Resolvase"/>
    <property type="match status" value="1"/>
</dbReference>
<dbReference type="Gene3D" id="3.40.50.1390">
    <property type="entry name" value="Resolvase, N-terminal catalytic domain"/>
    <property type="match status" value="1"/>
</dbReference>
<sequence length="204" mass="22646">MGYARVSTEDQCLDLQLQALRDAGCAMVFTDQGVSGVAFSRPGLDRTLAHLTPGDTLVVWRLDRLGRSLGKLVDLVNYLNGRQVQFASLSESINTQSSGGTLIFHLMAAMAEFERSLISERTRAGLQAVKARGVVLGRKPALSNDQKGQALRLMTTRPIEEVARQFEVHPRTLYRLRQNHFSEKHVESTEIDTKPRGKSVPVDK</sequence>
<proteinExistence type="inferred from homology"/>
<dbReference type="AlphaFoldDB" id="A0A119VP06"/>
<gene>
    <name evidence="10" type="ORF">WT83_04815</name>
</gene>
<evidence type="ECO:0000259" key="9">
    <source>
        <dbReference type="PROSITE" id="PS51736"/>
    </source>
</evidence>
<feature type="region of interest" description="Disordered" evidence="8">
    <location>
        <begin position="184"/>
        <end position="204"/>
    </location>
</feature>
<dbReference type="SUPFAM" id="SSF53041">
    <property type="entry name" value="Resolvase-like"/>
    <property type="match status" value="1"/>
</dbReference>